<dbReference type="PRINTS" id="PR00081">
    <property type="entry name" value="GDHRDH"/>
</dbReference>
<dbReference type="PROSITE" id="PS00061">
    <property type="entry name" value="ADH_SHORT"/>
    <property type="match status" value="1"/>
</dbReference>
<dbReference type="InterPro" id="IPR036291">
    <property type="entry name" value="NAD(P)-bd_dom_sf"/>
</dbReference>
<evidence type="ECO:0000256" key="7">
    <source>
        <dbReference type="ARBA" id="ARBA00023098"/>
    </source>
</evidence>
<evidence type="ECO:0000256" key="5">
    <source>
        <dbReference type="ARBA" id="ARBA00022955"/>
    </source>
</evidence>
<dbReference type="GO" id="GO:0006694">
    <property type="term" value="P:steroid biosynthetic process"/>
    <property type="evidence" value="ECO:0007669"/>
    <property type="project" value="UniProtKB-KW"/>
</dbReference>
<dbReference type="GO" id="GO:0016491">
    <property type="term" value="F:oxidoreductase activity"/>
    <property type="evidence" value="ECO:0007669"/>
    <property type="project" value="UniProtKB-KW"/>
</dbReference>
<keyword evidence="10" id="KW-0472">Membrane</keyword>
<proteinExistence type="inferred from homology"/>
<dbReference type="PIRSF" id="PIRSF000126">
    <property type="entry name" value="11-beta-HSD1"/>
    <property type="match status" value="1"/>
</dbReference>
<dbReference type="PRINTS" id="PR00080">
    <property type="entry name" value="SDRFAMILY"/>
</dbReference>
<dbReference type="PANTHER" id="PTHR43086">
    <property type="entry name" value="VERY-LONG-CHAIN 3-OXOOACYL-COA REDUCTASE"/>
    <property type="match status" value="1"/>
</dbReference>
<comment type="pathway">
    <text evidence="1">Lipid metabolism; fatty acid biosynthesis.</text>
</comment>
<dbReference type="Pfam" id="PF00106">
    <property type="entry name" value="adh_short"/>
    <property type="match status" value="1"/>
</dbReference>
<evidence type="ECO:0000313" key="11">
    <source>
        <dbReference type="Proteomes" id="UP000046392"/>
    </source>
</evidence>
<dbReference type="InterPro" id="IPR020904">
    <property type="entry name" value="Sc_DH/Rdtase_CS"/>
</dbReference>
<feature type="transmembrane region" description="Helical" evidence="10">
    <location>
        <begin position="6"/>
        <end position="26"/>
    </location>
</feature>
<dbReference type="Proteomes" id="UP000046392">
    <property type="component" value="Unplaced"/>
</dbReference>
<evidence type="ECO:0000256" key="4">
    <source>
        <dbReference type="ARBA" id="ARBA00022857"/>
    </source>
</evidence>
<dbReference type="AlphaFoldDB" id="A0A0N5BDN8"/>
<dbReference type="CDD" id="cd05356">
    <property type="entry name" value="17beta-HSD1_like_SDR_c"/>
    <property type="match status" value="1"/>
</dbReference>
<keyword evidence="10" id="KW-1133">Transmembrane helix</keyword>
<reference evidence="12" key="1">
    <citation type="submission" date="2017-02" db="UniProtKB">
        <authorList>
            <consortium name="WormBaseParasite"/>
        </authorList>
    </citation>
    <scope>IDENTIFICATION</scope>
</reference>
<comment type="similarity">
    <text evidence="9">Belongs to the short-chain dehydrogenases/reductases (SDR) family. 17-beta-HSD 3 subfamily.</text>
</comment>
<dbReference type="Gene3D" id="3.40.50.720">
    <property type="entry name" value="NAD(P)-binding Rossmann-like Domain"/>
    <property type="match status" value="1"/>
</dbReference>
<organism evidence="11 12">
    <name type="scientific">Strongyloides papillosus</name>
    <name type="common">Intestinal threadworm</name>
    <dbReference type="NCBI Taxonomy" id="174720"/>
    <lineage>
        <taxon>Eukaryota</taxon>
        <taxon>Metazoa</taxon>
        <taxon>Ecdysozoa</taxon>
        <taxon>Nematoda</taxon>
        <taxon>Chromadorea</taxon>
        <taxon>Rhabditida</taxon>
        <taxon>Tylenchina</taxon>
        <taxon>Panagrolaimomorpha</taxon>
        <taxon>Strongyloidoidea</taxon>
        <taxon>Strongyloididae</taxon>
        <taxon>Strongyloides</taxon>
    </lineage>
</organism>
<evidence type="ECO:0000256" key="10">
    <source>
        <dbReference type="SAM" id="Phobius"/>
    </source>
</evidence>
<accession>A0A0N5BDN8</accession>
<dbReference type="GO" id="GO:0030497">
    <property type="term" value="P:fatty acid elongation"/>
    <property type="evidence" value="ECO:0007669"/>
    <property type="project" value="TreeGrafter"/>
</dbReference>
<evidence type="ECO:0000256" key="3">
    <source>
        <dbReference type="ARBA" id="ARBA00022832"/>
    </source>
</evidence>
<keyword evidence="4" id="KW-0521">NADP</keyword>
<keyword evidence="3" id="KW-0276">Fatty acid metabolism</keyword>
<dbReference type="SUPFAM" id="SSF51735">
    <property type="entry name" value="NAD(P)-binding Rossmann-fold domains"/>
    <property type="match status" value="1"/>
</dbReference>
<name>A0A0N5BDN8_STREA</name>
<evidence type="ECO:0000313" key="12">
    <source>
        <dbReference type="WBParaSite" id="SPAL_0000412100.1"/>
    </source>
</evidence>
<evidence type="ECO:0000256" key="6">
    <source>
        <dbReference type="ARBA" id="ARBA00023002"/>
    </source>
</evidence>
<sequence length="312" mass="34804">MVCSNILNLFAFGGLLYLGVKVFSILKRILYPYVIASPIDLKKAAGGEWAAVTGSTDGIGKEYAIQLAKKGFNILLISRNPTKLENVRNEIQKIAENVVVETIAYDFTNGSYDDYEKVLLNELKKYEIGIFINNVGVAFEYPEIFHKTEGGLQRISDILLVNTLPVTVLTGQVIPQMLVKNKGIIVNVASFAGCHQMPELNVYSASKKYMIHLTGILQKEYSDTGLIIQCLCPLLIVTKMSKAEKTSMFSPYPDEYVKSAIKTIGNANQTTGYLPHQLQAEFSNLIPSFLMDIISKYYNAHIRTYMKKSSTQ</sequence>
<evidence type="ECO:0000256" key="8">
    <source>
        <dbReference type="ARBA" id="ARBA00023160"/>
    </source>
</evidence>
<keyword evidence="10" id="KW-0812">Transmembrane</keyword>
<dbReference type="STRING" id="174720.A0A0N5BDN8"/>
<keyword evidence="11" id="KW-1185">Reference proteome</keyword>
<dbReference type="FunFam" id="3.40.50.720:FF:000137">
    <property type="entry name" value="Hydroxysteroid (17-beta) dehydrogenase 3"/>
    <property type="match status" value="1"/>
</dbReference>
<keyword evidence="7" id="KW-0443">Lipid metabolism</keyword>
<keyword evidence="2" id="KW-0444">Lipid biosynthesis</keyword>
<dbReference type="InterPro" id="IPR002347">
    <property type="entry name" value="SDR_fam"/>
</dbReference>
<keyword evidence="8" id="KW-0275">Fatty acid biosynthesis</keyword>
<evidence type="ECO:0000256" key="1">
    <source>
        <dbReference type="ARBA" id="ARBA00005194"/>
    </source>
</evidence>
<keyword evidence="6" id="KW-0560">Oxidoreductase</keyword>
<evidence type="ECO:0000256" key="2">
    <source>
        <dbReference type="ARBA" id="ARBA00022516"/>
    </source>
</evidence>
<evidence type="ECO:0000256" key="9">
    <source>
        <dbReference type="ARBA" id="ARBA00038261"/>
    </source>
</evidence>
<protein>
    <submittedName>
        <fullName evidence="12">Estradiol 17-beta-dehydrogenase 12</fullName>
    </submittedName>
</protein>
<dbReference type="GO" id="GO:0005783">
    <property type="term" value="C:endoplasmic reticulum"/>
    <property type="evidence" value="ECO:0007669"/>
    <property type="project" value="TreeGrafter"/>
</dbReference>
<keyword evidence="5" id="KW-0752">Steroid biosynthesis</keyword>
<dbReference type="PANTHER" id="PTHR43086:SF2">
    <property type="entry name" value="HYDROXYSTEROID DEHYDROGENASE-LIKE PROTEIN 1"/>
    <property type="match status" value="1"/>
</dbReference>
<dbReference type="WBParaSite" id="SPAL_0000412100.1">
    <property type="protein sequence ID" value="SPAL_0000412100.1"/>
    <property type="gene ID" value="SPAL_0000412100"/>
</dbReference>